<dbReference type="NCBIfam" id="TIGR02873">
    <property type="entry name" value="spore_ylxY"/>
    <property type="match status" value="1"/>
</dbReference>
<reference evidence="3 4" key="1">
    <citation type="submission" date="2017-07" db="EMBL/GenBank/DDBJ databases">
        <title>Fictibacillus sp. nov. GDSW-R2A3 Genome sequencing and assembly.</title>
        <authorList>
            <person name="Mayilraj S."/>
        </authorList>
    </citation>
    <scope>NUCLEOTIDE SEQUENCE [LARGE SCALE GENOMIC DNA]</scope>
    <source>
        <strain evidence="3 4">GDSW-R2A3</strain>
    </source>
</reference>
<dbReference type="PROSITE" id="PS51677">
    <property type="entry name" value="NODB"/>
    <property type="match status" value="1"/>
</dbReference>
<dbReference type="Pfam" id="PF01522">
    <property type="entry name" value="Polysacc_deac_1"/>
    <property type="match status" value="1"/>
</dbReference>
<dbReference type="InterPro" id="IPR014228">
    <property type="entry name" value="Spore_polysacc_deacetyl_YlxY"/>
</dbReference>
<dbReference type="RefSeq" id="WP_094250771.1">
    <property type="nucleotide sequence ID" value="NZ_JBHLXL010000001.1"/>
</dbReference>
<dbReference type="InterPro" id="IPR050248">
    <property type="entry name" value="Polysacc_deacetylase_ArnD"/>
</dbReference>
<feature type="chain" id="PRO_5039639413" description="NodB homology domain-containing protein" evidence="1">
    <location>
        <begin position="18"/>
        <end position="326"/>
    </location>
</feature>
<keyword evidence="4" id="KW-1185">Reference proteome</keyword>
<evidence type="ECO:0000256" key="1">
    <source>
        <dbReference type="SAM" id="SignalP"/>
    </source>
</evidence>
<dbReference type="InterPro" id="IPR011330">
    <property type="entry name" value="Glyco_hydro/deAcase_b/a-brl"/>
</dbReference>
<dbReference type="SUPFAM" id="SSF88713">
    <property type="entry name" value="Glycoside hydrolase/deacetylase"/>
    <property type="match status" value="1"/>
</dbReference>
<feature type="domain" description="NodB homology" evidence="2">
    <location>
        <begin position="131"/>
        <end position="307"/>
    </location>
</feature>
<sequence length="326" mass="36700">MKRKTFQLLASSLIAGAAALTVHNPFTNTYIEHIKAHTTSVSQLNSNSLFQQIKEKAKEYNSPPVNAEINPVWKAIPGYNGIVVNMEQSLKNMKKENRFDEKKLVFKQIKPSIHLDDLPAAPIYKGNPEKPMVTLLVNVAWGNEHLPVILSTMKKHGVHSTFFLDGTWVKKNPTLAKMISEEGHEIGNHAYTHPDLKKLTNARITEELKNTNEVIKATIDETPKWFAPPSGSFRNDVVQIADEMDMKTILWSVDTVDWRNPNTSDMVDRVLAKVHPGAMILMHPTSPTAEGLEFLIKGIKQKGYSIGTVSELLDEERILPSRQKKH</sequence>
<dbReference type="EMBL" id="NOII01000001">
    <property type="protein sequence ID" value="OYD58811.1"/>
    <property type="molecule type" value="Genomic_DNA"/>
</dbReference>
<dbReference type="GO" id="GO:0005975">
    <property type="term" value="P:carbohydrate metabolic process"/>
    <property type="evidence" value="ECO:0007669"/>
    <property type="project" value="InterPro"/>
</dbReference>
<evidence type="ECO:0000259" key="2">
    <source>
        <dbReference type="PROSITE" id="PS51677"/>
    </source>
</evidence>
<dbReference type="CDD" id="cd10950">
    <property type="entry name" value="CE4_BsYlxY_like"/>
    <property type="match status" value="1"/>
</dbReference>
<accession>A0A235FC03</accession>
<comment type="caution">
    <text evidence="3">The sequence shown here is derived from an EMBL/GenBank/DDBJ whole genome shotgun (WGS) entry which is preliminary data.</text>
</comment>
<dbReference type="InterPro" id="IPR002509">
    <property type="entry name" value="NODB_dom"/>
</dbReference>
<organism evidence="3 4">
    <name type="scientific">Fictibacillus aquaticus</name>
    <dbReference type="NCBI Taxonomy" id="2021314"/>
    <lineage>
        <taxon>Bacteria</taxon>
        <taxon>Bacillati</taxon>
        <taxon>Bacillota</taxon>
        <taxon>Bacilli</taxon>
        <taxon>Bacillales</taxon>
        <taxon>Fictibacillaceae</taxon>
        <taxon>Fictibacillus</taxon>
    </lineage>
</organism>
<dbReference type="PANTHER" id="PTHR10587:SF80">
    <property type="entry name" value="CHITOOLIGOSACCHARIDE DEACETYLASE"/>
    <property type="match status" value="1"/>
</dbReference>
<evidence type="ECO:0000313" key="3">
    <source>
        <dbReference type="EMBL" id="OYD58811.1"/>
    </source>
</evidence>
<dbReference type="OrthoDB" id="9812065at2"/>
<protein>
    <recommendedName>
        <fullName evidence="2">NodB homology domain-containing protein</fullName>
    </recommendedName>
</protein>
<dbReference type="GO" id="GO:0016810">
    <property type="term" value="F:hydrolase activity, acting on carbon-nitrogen (but not peptide) bonds"/>
    <property type="evidence" value="ECO:0007669"/>
    <property type="project" value="InterPro"/>
</dbReference>
<dbReference type="AlphaFoldDB" id="A0A235FC03"/>
<dbReference type="PANTHER" id="PTHR10587">
    <property type="entry name" value="GLYCOSYL TRANSFERASE-RELATED"/>
    <property type="match status" value="1"/>
</dbReference>
<name>A0A235FC03_9BACL</name>
<dbReference type="GO" id="GO:0016020">
    <property type="term" value="C:membrane"/>
    <property type="evidence" value="ECO:0007669"/>
    <property type="project" value="TreeGrafter"/>
</dbReference>
<keyword evidence="1" id="KW-0732">Signal</keyword>
<dbReference type="Gene3D" id="3.20.20.370">
    <property type="entry name" value="Glycoside hydrolase/deacetylase"/>
    <property type="match status" value="1"/>
</dbReference>
<proteinExistence type="predicted"/>
<feature type="signal peptide" evidence="1">
    <location>
        <begin position="1"/>
        <end position="17"/>
    </location>
</feature>
<evidence type="ECO:0000313" key="4">
    <source>
        <dbReference type="Proteomes" id="UP000215059"/>
    </source>
</evidence>
<dbReference type="Proteomes" id="UP000215059">
    <property type="component" value="Unassembled WGS sequence"/>
</dbReference>
<gene>
    <name evidence="3" type="ORF">CGZ90_02610</name>
</gene>